<gene>
    <name evidence="8" type="ORF">POLS_LOCUS8566</name>
</gene>
<evidence type="ECO:0000256" key="1">
    <source>
        <dbReference type="ARBA" id="ARBA00004141"/>
    </source>
</evidence>
<accession>A0A9W4N042</accession>
<feature type="transmembrane region" description="Helical" evidence="6">
    <location>
        <begin position="432"/>
        <end position="453"/>
    </location>
</feature>
<keyword evidence="3 6" id="KW-0812">Transmembrane</keyword>
<evidence type="ECO:0000256" key="2">
    <source>
        <dbReference type="ARBA" id="ARBA00008066"/>
    </source>
</evidence>
<protein>
    <recommendedName>
        <fullName evidence="7">Amino acid transporter transmembrane domain-containing protein</fullName>
    </recommendedName>
</protein>
<keyword evidence="9" id="KW-1185">Reference proteome</keyword>
<feature type="transmembrane region" description="Helical" evidence="6">
    <location>
        <begin position="45"/>
        <end position="66"/>
    </location>
</feature>
<evidence type="ECO:0000256" key="4">
    <source>
        <dbReference type="ARBA" id="ARBA00022989"/>
    </source>
</evidence>
<keyword evidence="4 6" id="KW-1133">Transmembrane helix</keyword>
<feature type="transmembrane region" description="Helical" evidence="6">
    <location>
        <begin position="326"/>
        <end position="346"/>
    </location>
</feature>
<feature type="transmembrane region" description="Helical" evidence="6">
    <location>
        <begin position="177"/>
        <end position="195"/>
    </location>
</feature>
<feature type="transmembrane region" description="Helical" evidence="6">
    <location>
        <begin position="286"/>
        <end position="314"/>
    </location>
</feature>
<dbReference type="GO" id="GO:0015179">
    <property type="term" value="F:L-amino acid transmembrane transporter activity"/>
    <property type="evidence" value="ECO:0007669"/>
    <property type="project" value="TreeGrafter"/>
</dbReference>
<dbReference type="EMBL" id="CAJVOS010000071">
    <property type="protein sequence ID" value="CAG8242153.1"/>
    <property type="molecule type" value="Genomic_DNA"/>
</dbReference>
<evidence type="ECO:0000256" key="6">
    <source>
        <dbReference type="SAM" id="Phobius"/>
    </source>
</evidence>
<comment type="caution">
    <text evidence="8">The sequence shown here is derived from an EMBL/GenBank/DDBJ whole genome shotgun (WGS) entry which is preliminary data.</text>
</comment>
<feature type="domain" description="Amino acid transporter transmembrane" evidence="7">
    <location>
        <begin position="45"/>
        <end position="460"/>
    </location>
</feature>
<keyword evidence="5 6" id="KW-0472">Membrane</keyword>
<feature type="transmembrane region" description="Helical" evidence="6">
    <location>
        <begin position="73"/>
        <end position="94"/>
    </location>
</feature>
<proteinExistence type="inferred from homology"/>
<dbReference type="Gene3D" id="1.20.1740.10">
    <property type="entry name" value="Amino acid/polyamine transporter I"/>
    <property type="match status" value="1"/>
</dbReference>
<evidence type="ECO:0000256" key="5">
    <source>
        <dbReference type="ARBA" id="ARBA00023136"/>
    </source>
</evidence>
<sequence length="485" mass="52191">MSENPKQEDLEGLKHSPPQLASYQDVHADAVFGDITDDGPNYRSLGWFATAILMTKTMIGLGVMSIPAAFDVLGLVPGTLCLLAVATITIWSMFVVGTFKLNHPEVYAIDDVGYKFFGTPGRVFFGATFCICKCSLPLFISSEPEADTALDWIFVSGSGLLSISIALNAISMHGTCTSVFVAVAAIVTFCLASVRTLGRMSWVAWGGLISILSSILTLTIAVGVQDRPVSAPQTGPWKSDYELFKKPSFLEAVSAISTMIFAYAGTSAFFAIVAEMREPRHYARSLTICQSIVTATFLTIGVVVYCYCGSYVASPALGSAGALLKMVTYGLAIPGLLASTIILSHLSSKFVFVRLLQGSEHLTANTPRHWITWLSCTFGATIIAYIIASAIPSFNSLVSLVGALLGTLMSFQPMGGMWLYDNWGRKRDEKKLTWYLMVCWSIFVIILGTFLMISGTYGAVVEIIDGYKDSGGSAAWSCADNSNSV</sequence>
<feature type="transmembrane region" description="Helical" evidence="6">
    <location>
        <begin position="370"/>
        <end position="391"/>
    </location>
</feature>
<evidence type="ECO:0000259" key="7">
    <source>
        <dbReference type="Pfam" id="PF01490"/>
    </source>
</evidence>
<comment type="subcellular location">
    <subcellularLocation>
        <location evidence="1">Membrane</location>
        <topology evidence="1">Multi-pass membrane protein</topology>
    </subcellularLocation>
</comment>
<comment type="similarity">
    <text evidence="2">Belongs to the amino acid/polyamine transporter 2 family.</text>
</comment>
<evidence type="ECO:0000313" key="8">
    <source>
        <dbReference type="EMBL" id="CAG8242153.1"/>
    </source>
</evidence>
<organism evidence="8 9">
    <name type="scientific">Penicillium olsonii</name>
    <dbReference type="NCBI Taxonomy" id="99116"/>
    <lineage>
        <taxon>Eukaryota</taxon>
        <taxon>Fungi</taxon>
        <taxon>Dikarya</taxon>
        <taxon>Ascomycota</taxon>
        <taxon>Pezizomycotina</taxon>
        <taxon>Eurotiomycetes</taxon>
        <taxon>Eurotiomycetidae</taxon>
        <taxon>Eurotiales</taxon>
        <taxon>Aspergillaceae</taxon>
        <taxon>Penicillium</taxon>
    </lineage>
</organism>
<reference evidence="8" key="1">
    <citation type="submission" date="2021-07" db="EMBL/GenBank/DDBJ databases">
        <authorList>
            <person name="Branca A.L. A."/>
        </authorList>
    </citation>
    <scope>NUCLEOTIDE SEQUENCE</scope>
</reference>
<evidence type="ECO:0000313" key="9">
    <source>
        <dbReference type="Proteomes" id="UP001153618"/>
    </source>
</evidence>
<feature type="transmembrane region" description="Helical" evidence="6">
    <location>
        <begin position="152"/>
        <end position="171"/>
    </location>
</feature>
<evidence type="ECO:0000256" key="3">
    <source>
        <dbReference type="ARBA" id="ARBA00022692"/>
    </source>
</evidence>
<dbReference type="Pfam" id="PF01490">
    <property type="entry name" value="Aa_trans"/>
    <property type="match status" value="1"/>
</dbReference>
<feature type="transmembrane region" description="Helical" evidence="6">
    <location>
        <begin position="397"/>
        <end position="420"/>
    </location>
</feature>
<dbReference type="Proteomes" id="UP001153618">
    <property type="component" value="Unassembled WGS sequence"/>
</dbReference>
<feature type="transmembrane region" description="Helical" evidence="6">
    <location>
        <begin position="252"/>
        <end position="274"/>
    </location>
</feature>
<feature type="transmembrane region" description="Helical" evidence="6">
    <location>
        <begin position="123"/>
        <end position="140"/>
    </location>
</feature>
<dbReference type="OrthoDB" id="40134at2759"/>
<dbReference type="GO" id="GO:0016020">
    <property type="term" value="C:membrane"/>
    <property type="evidence" value="ECO:0007669"/>
    <property type="project" value="UniProtKB-SubCell"/>
</dbReference>
<dbReference type="PANTHER" id="PTHR22950:SF683">
    <property type="entry name" value="AMINO ACID TRANSPORTER (EUROFUNG)"/>
    <property type="match status" value="1"/>
</dbReference>
<dbReference type="AlphaFoldDB" id="A0A9W4N042"/>
<dbReference type="PANTHER" id="PTHR22950">
    <property type="entry name" value="AMINO ACID TRANSPORTER"/>
    <property type="match status" value="1"/>
</dbReference>
<dbReference type="InterPro" id="IPR013057">
    <property type="entry name" value="AA_transpt_TM"/>
</dbReference>
<feature type="transmembrane region" description="Helical" evidence="6">
    <location>
        <begin position="202"/>
        <end position="224"/>
    </location>
</feature>
<name>A0A9W4N042_PENOL</name>